<reference evidence="2" key="1">
    <citation type="journal article" date="2019" name="Int. J. Syst. Evol. Microbiol.">
        <title>The Global Catalogue of Microorganisms (GCM) 10K type strain sequencing project: providing services to taxonomists for standard genome sequencing and annotation.</title>
        <authorList>
            <consortium name="The Broad Institute Genomics Platform"/>
            <consortium name="The Broad Institute Genome Sequencing Center for Infectious Disease"/>
            <person name="Wu L."/>
            <person name="Ma J."/>
        </authorList>
    </citation>
    <scope>NUCLEOTIDE SEQUENCE [LARGE SCALE GENOMIC DNA]</scope>
    <source>
        <strain evidence="2">JCM 32304</strain>
    </source>
</reference>
<dbReference type="Pfam" id="PF13704">
    <property type="entry name" value="Glyco_tranf_2_4"/>
    <property type="match status" value="1"/>
</dbReference>
<dbReference type="Proteomes" id="UP000654367">
    <property type="component" value="Unassembled WGS sequence"/>
</dbReference>
<evidence type="ECO:0008006" key="3">
    <source>
        <dbReference type="Google" id="ProtNLM"/>
    </source>
</evidence>
<organism evidence="1 2">
    <name type="scientific">Shewanella saliphila</name>
    <dbReference type="NCBI Taxonomy" id="2282698"/>
    <lineage>
        <taxon>Bacteria</taxon>
        <taxon>Pseudomonadati</taxon>
        <taxon>Pseudomonadota</taxon>
        <taxon>Gammaproteobacteria</taxon>
        <taxon>Alteromonadales</taxon>
        <taxon>Shewanellaceae</taxon>
        <taxon>Shewanella</taxon>
    </lineage>
</organism>
<keyword evidence="2" id="KW-1185">Reference proteome</keyword>
<accession>A0ABQ2Q6C3</accession>
<dbReference type="RefSeq" id="WP_188919087.1">
    <property type="nucleotide sequence ID" value="NZ_BMQV01000012.1"/>
</dbReference>
<comment type="caution">
    <text evidence="1">The sequence shown here is derived from an EMBL/GenBank/DDBJ whole genome shotgun (WGS) entry which is preliminary data.</text>
</comment>
<evidence type="ECO:0000313" key="1">
    <source>
        <dbReference type="EMBL" id="GGP50229.1"/>
    </source>
</evidence>
<gene>
    <name evidence="1" type="ORF">GCM10009409_15890</name>
</gene>
<dbReference type="EMBL" id="BMQV01000012">
    <property type="protein sequence ID" value="GGP50229.1"/>
    <property type="molecule type" value="Genomic_DNA"/>
</dbReference>
<sequence>MTSNSISPKVKLVAIAKDEAAYLPEWIFHHLHFGFDAIDIYVNNTTDNTDELSNALSEIDSVTFIDGNDFFLSNAKTPQKKVYEHAFSLAKKSNFSHIMFLDIDEFWTPMDMVSSVSHCLSLIKSDVISFEWLNKIEDVPFSPAIESVIVGEHHRLVKSITNLSININNLDIHNVSADGVLSVLADGTEAKFSKDNQQLESIGEIKPYLVIHRMYRSRLEYISLLGRGRPKGGGTFKDNRNGFCYLEYEKKTIHLPQGNVDDYEQKRIEFFDHFISDDYMIKAHSFIELRYRNVLELIKNAEFNDFNVLKKILRNVGLSDVNLVYSDYLLSVSNYLSGQVTNALRDGAIALENVDMEKSLSLMEVANTLRPRGPIIIKKIKQYKARLNHEGKNG</sequence>
<protein>
    <recommendedName>
        <fullName evidence="3">Glycosyltransferase family 2 protein</fullName>
    </recommendedName>
</protein>
<name>A0ABQ2Q6C3_9GAMM</name>
<evidence type="ECO:0000313" key="2">
    <source>
        <dbReference type="Proteomes" id="UP000654367"/>
    </source>
</evidence>
<proteinExistence type="predicted"/>